<evidence type="ECO:0000313" key="1">
    <source>
        <dbReference type="EMBL" id="GAA3672189.1"/>
    </source>
</evidence>
<proteinExistence type="predicted"/>
<dbReference type="SUPFAM" id="SSF48371">
    <property type="entry name" value="ARM repeat"/>
    <property type="match status" value="1"/>
</dbReference>
<gene>
    <name evidence="1" type="ORF">GCM10022267_68650</name>
</gene>
<keyword evidence="2" id="KW-1185">Reference proteome</keyword>
<dbReference type="Gene3D" id="1.25.10.10">
    <property type="entry name" value="Leucine-rich Repeat Variant"/>
    <property type="match status" value="1"/>
</dbReference>
<dbReference type="Proteomes" id="UP001500711">
    <property type="component" value="Unassembled WGS sequence"/>
</dbReference>
<sequence length="257" mass="27628">MEWWDLMNIDAALSEVLVQSSPDLGKSIRALVESDDMSVDARIEALLEAHSRSMGLASVLCRILAERRPDRDPSYVLEFFGKGRKGDSADWAIRGNPYRSSVLCAYGIPRLRQLKPVEHLARDVKHLWSHRRGVAVAGLGDTADPAAAQLVATRLTDRNPKIRVAAAAAVRRLARDGALAREAEDLVGDGLVRCLSHGDEAVVRNAAAALSVPALRERLVHTRRKGGLSPAAEAAVDDALAGAVVALTPLWPGEVAC</sequence>
<dbReference type="EMBL" id="BAABBE010000026">
    <property type="protein sequence ID" value="GAA3672189.1"/>
    <property type="molecule type" value="Genomic_DNA"/>
</dbReference>
<protein>
    <recommendedName>
        <fullName evidence="3">HEAT repeat-containing protein</fullName>
    </recommendedName>
</protein>
<comment type="caution">
    <text evidence="1">The sequence shown here is derived from an EMBL/GenBank/DDBJ whole genome shotgun (WGS) entry which is preliminary data.</text>
</comment>
<evidence type="ECO:0008006" key="3">
    <source>
        <dbReference type="Google" id="ProtNLM"/>
    </source>
</evidence>
<reference evidence="2" key="1">
    <citation type="journal article" date="2019" name="Int. J. Syst. Evol. Microbiol.">
        <title>The Global Catalogue of Microorganisms (GCM) 10K type strain sequencing project: providing services to taxonomists for standard genome sequencing and annotation.</title>
        <authorList>
            <consortium name="The Broad Institute Genomics Platform"/>
            <consortium name="The Broad Institute Genome Sequencing Center for Infectious Disease"/>
            <person name="Wu L."/>
            <person name="Ma J."/>
        </authorList>
    </citation>
    <scope>NUCLEOTIDE SEQUENCE [LARGE SCALE GENOMIC DNA]</scope>
    <source>
        <strain evidence="2">JCM 17494</strain>
    </source>
</reference>
<organism evidence="1 2">
    <name type="scientific">Lentzea roselyniae</name>
    <dbReference type="NCBI Taxonomy" id="531940"/>
    <lineage>
        <taxon>Bacteria</taxon>
        <taxon>Bacillati</taxon>
        <taxon>Actinomycetota</taxon>
        <taxon>Actinomycetes</taxon>
        <taxon>Pseudonocardiales</taxon>
        <taxon>Pseudonocardiaceae</taxon>
        <taxon>Lentzea</taxon>
    </lineage>
</organism>
<name>A0ABP7BYD4_9PSEU</name>
<evidence type="ECO:0000313" key="2">
    <source>
        <dbReference type="Proteomes" id="UP001500711"/>
    </source>
</evidence>
<dbReference type="InterPro" id="IPR011989">
    <property type="entry name" value="ARM-like"/>
</dbReference>
<accession>A0ABP7BYD4</accession>
<dbReference type="InterPro" id="IPR016024">
    <property type="entry name" value="ARM-type_fold"/>
</dbReference>